<evidence type="ECO:0000259" key="5">
    <source>
        <dbReference type="PROSITE" id="PS51382"/>
    </source>
</evidence>
<dbReference type="CDD" id="cd14447">
    <property type="entry name" value="SPX"/>
    <property type="match status" value="1"/>
</dbReference>
<dbReference type="Proteomes" id="UP000007799">
    <property type="component" value="Unassembled WGS sequence"/>
</dbReference>
<dbReference type="KEGG" id="sre:PTSG_05107"/>
<evidence type="ECO:0000256" key="1">
    <source>
        <dbReference type="ARBA" id="ARBA00022801"/>
    </source>
</evidence>
<name>F2UAJ4_SALR5</name>
<keyword evidence="2 3" id="KW-0040">ANK repeat</keyword>
<feature type="compositionally biased region" description="Low complexity" evidence="4">
    <location>
        <begin position="259"/>
        <end position="269"/>
    </location>
</feature>
<feature type="domain" description="SPX" evidence="5">
    <location>
        <begin position="1"/>
        <end position="208"/>
    </location>
</feature>
<dbReference type="eggNOG" id="KOG4177">
    <property type="taxonomic scope" value="Eukaryota"/>
</dbReference>
<feature type="compositionally biased region" description="Low complexity" evidence="4">
    <location>
        <begin position="749"/>
        <end position="768"/>
    </location>
</feature>
<feature type="compositionally biased region" description="Basic and acidic residues" evidence="4">
    <location>
        <begin position="687"/>
        <end position="698"/>
    </location>
</feature>
<dbReference type="PROSITE" id="PS50088">
    <property type="entry name" value="ANK_REPEAT"/>
    <property type="match status" value="5"/>
</dbReference>
<feature type="region of interest" description="Disordered" evidence="4">
    <location>
        <begin position="255"/>
        <end position="274"/>
    </location>
</feature>
<evidence type="ECO:0000256" key="2">
    <source>
        <dbReference type="ARBA" id="ARBA00023043"/>
    </source>
</evidence>
<dbReference type="eggNOG" id="KOG1162">
    <property type="taxonomic scope" value="Eukaryota"/>
</dbReference>
<feature type="repeat" description="ANK" evidence="3">
    <location>
        <begin position="417"/>
        <end position="449"/>
    </location>
</feature>
<dbReference type="InterPro" id="IPR036770">
    <property type="entry name" value="Ankyrin_rpt-contain_sf"/>
</dbReference>
<sequence length="1435" mass="159307">MKFGKTIRNKALPQWAMHYMDYKALKKIIRKCVAAQMKRDATRQAAAEGRPSEQVASSPTTKSATSTAAGATETGKPPTSAESAASATEPTTLQDDEREYETCVTYFFFLLQRQLEKVSDLFADESTLLQARLMAITDKFNRMAVDSTLPEPDFRRQAVAQLLRGINDLLTTQHNLRDFSHMNKEGFRKILKKLDKQLGTSYSAKCMNERVNVASFATCSETLDPLEHRARRLKLRLERVLGIRGSSSAMRLLAKRAPPHATTPASASASEDDEDEVDIIHDVAGGLSDSGRPVWHAGSAATGDVTSLSGGAMPHNLGQLLDTARFTDLDAALLHVEPMERTAIMDELLVRACKTANSDAIAYCVKHKANSLHHTEPHGYTCWHILVRRNRLPQLELLAKLSHKRQVRRACTETDAMGETVLHLAAAFGRVDALRLFRQHSADLDVMASNGFTPLLAAIHRSQTQAALALIEMDADPDLFNSELSSCLSPLAMAAQQGDAVVVRALLDAGADDNVADIEGELALHKACAHGHVDVVRMLVEHNPDSVNRRDEYELHTPLFLCAKHNNQECARVLLAHGAAVNVRDIRGWTPHSYAMYYGYIAFGEELISWGEPGAVACRCGEGTQSAQTHAHAHTRTKPRDEGGGSGDAASAVGKEGMASTLARREQRGSATSHDPYVHYHMHRHDPKQQQFRDRLWSDDDDEDDEDEDEGDDEGAEASHAHHAPRKGSGGRQHQQHQQQHQDEDESQGEGQTGDNQQQQSEQEQQEQQQRRRRSKLLANPRQPLDVTSFIDKEGKYRMRGSEKTVPMSQRTYGHEYLHTAARAFVDISPMRNADRMALFDAEGLRLNVRQCMLQCAISFQTEPGAAPMVIDSAHFKALALPLNEDGDSFSFDIPVEDVKPHATLEFRLVSVFDPTVVVACGRLPDRVWQNTDEQHTTHEVMLLNRHLHAVFPLRFRYLLVLPYLGSELRIQPSNTYWTTRKQLPVWGHRGTGSSKAAHVDSNTYRTHVQENTVLSFVTAANLGAEYVEFDVQLTRDNVPVIYHNWTLADVLGFDVPIDIVTLDAFLSIRERRKGDAARFGLDSDSRLSVRERTPVPPGAPRIRGSTSSGSSLGSQEDVSSNSNSNSTSNNTSQGSGKAVSPPVLSAVPAHVVSSKSKYKPQIQQQQQQQQRQQQQQQQQQPRRNPASHESSTSFAVTDTSPSPFKPSTVAEARGQRWPSGRPRAYSNPELSSVKTQGLDIDPKRYVRAPLATLQEALTLVPESLGFNIEIKYPLEEHQKLHKLQSWEMNTFVDTTLDIVFRHAGDRKIVFSCFHPDMCRILSLKQPSYPVLFLTTAGHKEVFTDARAMSLRAAVRFASSANLLGIVSNSHPLVLCPELIHQVKSSGLLLLTWGDENNDVDCVRLQEACGVDAVIVDHIAHIRKGLRPRDEEALA</sequence>
<dbReference type="InterPro" id="IPR017946">
    <property type="entry name" value="PLC-like_Pdiesterase_TIM-brl"/>
</dbReference>
<protein>
    <recommendedName>
        <fullName evidence="9">Glycerophosphodiesterase GDE1</fullName>
    </recommendedName>
</protein>
<dbReference type="GO" id="GO:0046475">
    <property type="term" value="P:glycerophospholipid catabolic process"/>
    <property type="evidence" value="ECO:0007669"/>
    <property type="project" value="TreeGrafter"/>
</dbReference>
<dbReference type="OrthoDB" id="197419at2759"/>
<dbReference type="Gene3D" id="1.25.40.20">
    <property type="entry name" value="Ankyrin repeat-containing domain"/>
    <property type="match status" value="2"/>
</dbReference>
<dbReference type="CDD" id="cd08572">
    <property type="entry name" value="GDPD_GDE5_like"/>
    <property type="match status" value="1"/>
</dbReference>
<organism evidence="8">
    <name type="scientific">Salpingoeca rosetta (strain ATCC 50818 / BSB-021)</name>
    <dbReference type="NCBI Taxonomy" id="946362"/>
    <lineage>
        <taxon>Eukaryota</taxon>
        <taxon>Choanoflagellata</taxon>
        <taxon>Craspedida</taxon>
        <taxon>Salpingoecidae</taxon>
        <taxon>Salpingoeca</taxon>
    </lineage>
</organism>
<keyword evidence="1" id="KW-0378">Hydrolase</keyword>
<keyword evidence="8" id="KW-1185">Reference proteome</keyword>
<evidence type="ECO:0008006" key="9">
    <source>
        <dbReference type="Google" id="ProtNLM"/>
    </source>
</evidence>
<dbReference type="STRING" id="946362.F2UAJ4"/>
<feature type="repeat" description="ANK" evidence="3">
    <location>
        <begin position="519"/>
        <end position="551"/>
    </location>
</feature>
<reference evidence="7" key="1">
    <citation type="submission" date="2009-08" db="EMBL/GenBank/DDBJ databases">
        <title>Annotation of Salpingoeca rosetta.</title>
        <authorList>
            <consortium name="The Broad Institute Genome Sequencing Platform"/>
            <person name="Russ C."/>
            <person name="Cuomo C."/>
            <person name="Burger G."/>
            <person name="Gray M.W."/>
            <person name="Holland P.W.H."/>
            <person name="King N."/>
            <person name="Lang F.B.F."/>
            <person name="Roger A.J."/>
            <person name="Ruiz-Trillo I."/>
            <person name="Young S.K."/>
            <person name="Zeng Q."/>
            <person name="Gargeya S."/>
            <person name="Alvarado L."/>
            <person name="Berlin A."/>
            <person name="Chapman S.B."/>
            <person name="Chen Z."/>
            <person name="Freedman E."/>
            <person name="Gellesch M."/>
            <person name="Goldberg J."/>
            <person name="Griggs A."/>
            <person name="Gujja S."/>
            <person name="Heilman E."/>
            <person name="Heiman D."/>
            <person name="Howarth C."/>
            <person name="Mehta T."/>
            <person name="Neiman D."/>
            <person name="Pearson M."/>
            <person name="Roberts A."/>
            <person name="Saif S."/>
            <person name="Shea T."/>
            <person name="Shenoy N."/>
            <person name="Sisk P."/>
            <person name="Stolte C."/>
            <person name="Sykes S."/>
            <person name="White J."/>
            <person name="Yandava C."/>
            <person name="Haas B."/>
            <person name="Nusbaum C."/>
            <person name="Birren B."/>
        </authorList>
    </citation>
    <scope>NUCLEOTIDE SEQUENCE [LARGE SCALE GENOMIC DNA]</scope>
    <source>
        <strain evidence="7">ATCC 50818</strain>
    </source>
</reference>
<dbReference type="OMA" id="CEDIATM"/>
<feature type="region of interest" description="Disordered" evidence="4">
    <location>
        <begin position="40"/>
        <end position="95"/>
    </location>
</feature>
<feature type="repeat" description="ANK" evidence="3">
    <location>
        <begin position="450"/>
        <end position="482"/>
    </location>
</feature>
<dbReference type="RefSeq" id="XP_004993692.1">
    <property type="nucleotide sequence ID" value="XM_004993635.1"/>
</dbReference>
<evidence type="ECO:0000313" key="8">
    <source>
        <dbReference type="Proteomes" id="UP000007799"/>
    </source>
</evidence>
<dbReference type="PROSITE" id="PS50007">
    <property type="entry name" value="PIPLC_X_DOMAIN"/>
    <property type="match status" value="1"/>
</dbReference>
<feature type="compositionally biased region" description="Polar residues" evidence="4">
    <location>
        <begin position="1188"/>
        <end position="1203"/>
    </location>
</feature>
<feature type="compositionally biased region" description="Acidic residues" evidence="4">
    <location>
        <begin position="699"/>
        <end position="716"/>
    </location>
</feature>
<evidence type="ECO:0000313" key="7">
    <source>
        <dbReference type="EMBL" id="EGD73410.1"/>
    </source>
</evidence>
<dbReference type="PANTHER" id="PTHR22958">
    <property type="entry name" value="GLYCEROPHOSPHORYL DIESTER PHOSPHODIESTERASE"/>
    <property type="match status" value="1"/>
</dbReference>
<proteinExistence type="predicted"/>
<feature type="region of interest" description="Disordered" evidence="4">
    <location>
        <begin position="1089"/>
        <end position="1234"/>
    </location>
</feature>
<dbReference type="InterPro" id="IPR002110">
    <property type="entry name" value="Ankyrin_rpt"/>
</dbReference>
<feature type="region of interest" description="Disordered" evidence="4">
    <location>
        <begin position="626"/>
        <end position="788"/>
    </location>
</feature>
<dbReference type="Pfam" id="PF12796">
    <property type="entry name" value="Ank_2"/>
    <property type="match status" value="3"/>
</dbReference>
<feature type="domain" description="GP-PDE" evidence="6">
    <location>
        <begin position="997"/>
        <end position="1426"/>
    </location>
</feature>
<evidence type="ECO:0000256" key="4">
    <source>
        <dbReference type="SAM" id="MobiDB-lite"/>
    </source>
</evidence>
<dbReference type="InParanoid" id="F2UAJ4"/>
<dbReference type="eggNOG" id="KOG2421">
    <property type="taxonomic scope" value="Eukaryota"/>
</dbReference>
<dbReference type="InterPro" id="IPR030395">
    <property type="entry name" value="GP_PDE_dom"/>
</dbReference>
<dbReference type="InterPro" id="IPR051578">
    <property type="entry name" value="GDPD"/>
</dbReference>
<dbReference type="PROSITE" id="PS50297">
    <property type="entry name" value="ANK_REP_REGION"/>
    <property type="match status" value="4"/>
</dbReference>
<feature type="compositionally biased region" description="Low complexity" evidence="4">
    <location>
        <begin position="1105"/>
        <end position="1133"/>
    </location>
</feature>
<dbReference type="InterPro" id="IPR004331">
    <property type="entry name" value="SPX_dom"/>
</dbReference>
<dbReference type="GeneID" id="16074271"/>
<feature type="repeat" description="ANK" evidence="3">
    <location>
        <begin position="486"/>
        <end position="518"/>
    </location>
</feature>
<evidence type="ECO:0000259" key="6">
    <source>
        <dbReference type="PROSITE" id="PS51704"/>
    </source>
</evidence>
<dbReference type="EMBL" id="GL832966">
    <property type="protein sequence ID" value="EGD73410.1"/>
    <property type="molecule type" value="Genomic_DNA"/>
</dbReference>
<dbReference type="Pfam" id="PF03009">
    <property type="entry name" value="GDPD"/>
    <property type="match status" value="2"/>
</dbReference>
<dbReference type="SMART" id="SM00248">
    <property type="entry name" value="ANK"/>
    <property type="match status" value="6"/>
</dbReference>
<feature type="compositionally biased region" description="Low complexity" evidence="4">
    <location>
        <begin position="1162"/>
        <end position="1181"/>
    </location>
</feature>
<dbReference type="PROSITE" id="PS51382">
    <property type="entry name" value="SPX"/>
    <property type="match status" value="1"/>
</dbReference>
<dbReference type="GO" id="GO:0047389">
    <property type="term" value="F:glycerophosphocholine phosphodiesterase activity"/>
    <property type="evidence" value="ECO:0007669"/>
    <property type="project" value="TreeGrafter"/>
</dbReference>
<feature type="compositionally biased region" description="Low complexity" evidence="4">
    <location>
        <begin position="56"/>
        <end position="92"/>
    </location>
</feature>
<gene>
    <name evidence="7" type="ORF">PTSG_05107</name>
</gene>
<dbReference type="PRINTS" id="PR01415">
    <property type="entry name" value="ANKYRIN"/>
</dbReference>
<dbReference type="PROSITE" id="PS51704">
    <property type="entry name" value="GP_PDE"/>
    <property type="match status" value="1"/>
</dbReference>
<dbReference type="Gene3D" id="3.20.20.190">
    <property type="entry name" value="Phosphatidylinositol (PI) phosphodiesterase"/>
    <property type="match status" value="2"/>
</dbReference>
<accession>F2UAJ4</accession>
<dbReference type="SUPFAM" id="SSF51695">
    <property type="entry name" value="PLC-like phosphodiesterases"/>
    <property type="match status" value="2"/>
</dbReference>
<dbReference type="PANTHER" id="PTHR22958:SF1">
    <property type="entry name" value="GLYCEROPHOSPHOCHOLINE PHOSPHODIESTERASE GPCPD1"/>
    <property type="match status" value="1"/>
</dbReference>
<evidence type="ECO:0000256" key="3">
    <source>
        <dbReference type="PROSITE-ProRule" id="PRU00023"/>
    </source>
</evidence>
<dbReference type="Pfam" id="PF03105">
    <property type="entry name" value="SPX"/>
    <property type="match status" value="1"/>
</dbReference>
<dbReference type="SUPFAM" id="SSF48403">
    <property type="entry name" value="Ankyrin repeat"/>
    <property type="match status" value="1"/>
</dbReference>
<feature type="repeat" description="ANK" evidence="3">
    <location>
        <begin position="554"/>
        <end position="586"/>
    </location>
</feature>